<name>A8HTK1_AZOC5</name>
<protein>
    <submittedName>
        <fullName evidence="1">Uncharacterized protein</fullName>
    </submittedName>
</protein>
<dbReference type="Proteomes" id="UP000000270">
    <property type="component" value="Chromosome"/>
</dbReference>
<dbReference type="HOGENOM" id="CLU_1298567_0_0_5"/>
<reference evidence="1 2" key="1">
    <citation type="journal article" date="2007" name="Appl. Environ. Microbiol.">
        <title>Rhizobial factors required for stem nodule maturation and maintenance in Sesbania rostrata-Azorhizobium caulinodans ORS571 symbiosis.</title>
        <authorList>
            <person name="Suzuki S."/>
            <person name="Aono T."/>
            <person name="Lee KB."/>
            <person name="Suzuki T."/>
            <person name="Liu CT."/>
            <person name="Miwa H."/>
            <person name="Wakao S."/>
            <person name="Iki T."/>
            <person name="Oyaizu H."/>
        </authorList>
    </citation>
    <scope>NUCLEOTIDE SEQUENCE [LARGE SCALE GENOMIC DNA]</scope>
    <source>
        <strain evidence="2">ATCC 43989 / DSM 5975 / JCM 20966 / LMG 6465 / NBRC 14845 / NCIMB 13405 / ORS 571</strain>
    </source>
</reference>
<dbReference type="AlphaFoldDB" id="A8HTK1"/>
<proteinExistence type="predicted"/>
<keyword evidence="2" id="KW-1185">Reference proteome</keyword>
<organism evidence="1 2">
    <name type="scientific">Azorhizobium caulinodans (strain ATCC 43989 / DSM 5975 / JCM 20966 / LMG 6465 / NBRC 14845 / NCIMB 13405 / ORS 571)</name>
    <dbReference type="NCBI Taxonomy" id="438753"/>
    <lineage>
        <taxon>Bacteria</taxon>
        <taxon>Pseudomonadati</taxon>
        <taxon>Pseudomonadota</taxon>
        <taxon>Alphaproteobacteria</taxon>
        <taxon>Hyphomicrobiales</taxon>
        <taxon>Xanthobacteraceae</taxon>
        <taxon>Azorhizobium</taxon>
    </lineage>
</organism>
<dbReference type="Pfam" id="PF24175">
    <property type="entry name" value="SU10_adaptor"/>
    <property type="match status" value="1"/>
</dbReference>
<dbReference type="RefSeq" id="WP_012169376.1">
    <property type="nucleotide sequence ID" value="NC_009937.1"/>
</dbReference>
<sequence length="210" mass="23427">MSTKATMIERIADELARDDLTDQIDRAIVDAIEAFRTERFLFCETRALTFNTADGQEFYGSDDLADIPNIIAFDFVTYLDGNTVFQLSQVEPVDIEMASLNGTAKGSPSAFAYFAEQIRIYPVPSNVWPVRITGQLSPPAPAGPDTTGNRWMTDGERLVRARAKLELALHVVNDDALAQRMNLAMEDYRSQMAKRANRKMGTGVIRPMNL</sequence>
<reference evidence="1 2" key="6">
    <citation type="journal article" date="2011" name="Appl. Environ. Microbiol.">
        <title>Involvement of the azorhizobial chromosome partition gene (parA) in the onset of bacteroid differentiation during Sesbania rostrata stem nodule development.</title>
        <authorList>
            <person name="Liu CT."/>
            <person name="Lee KB."/>
            <person name="Wang YS."/>
            <person name="Peng MH."/>
            <person name="Lee KT."/>
            <person name="Suzuki S."/>
            <person name="Suzuki T."/>
            <person name="Oyaizu H."/>
        </authorList>
    </citation>
    <scope>NUCLEOTIDE SEQUENCE [LARGE SCALE GENOMIC DNA]</scope>
    <source>
        <strain evidence="2">ATCC 43989 / DSM 5975 / JCM 20966 / LMG 6465 / NBRC 14845 / NCIMB 13405 / ORS 571</strain>
    </source>
</reference>
<reference evidence="1 2" key="3">
    <citation type="journal article" date="2008" name="BMC Genomics">
        <title>The genome of the versatile nitrogen fixer Azorhizobium caulinodans ORS571.</title>
        <authorList>
            <person name="Lee KB."/>
            <person name="Backer P.D."/>
            <person name="Aono T."/>
            <person name="Liu CT."/>
            <person name="Suzuki S."/>
            <person name="Suzuki T."/>
            <person name="Kaneko T."/>
            <person name="Yamada M."/>
            <person name="Tabata S."/>
            <person name="Kupfer D.M."/>
            <person name="Najar F.Z."/>
            <person name="Wiley G.B."/>
            <person name="Roe B."/>
            <person name="Binnewies T.T."/>
            <person name="Ussery D.W."/>
            <person name="D'Haeze W."/>
            <person name="Herder J.D."/>
            <person name="Gevers D."/>
            <person name="Vereecke D."/>
            <person name="Holsters M."/>
            <person name="Oyaizu H."/>
        </authorList>
    </citation>
    <scope>NUCLEOTIDE SEQUENCE [LARGE SCALE GENOMIC DNA]</scope>
    <source>
        <strain evidence="2">ATCC 43989 / DSM 5975 / JCM 20966 / LMG 6465 / NBRC 14845 / NCIMB 13405 / ORS 571</strain>
    </source>
</reference>
<accession>A8HTK1</accession>
<evidence type="ECO:0000313" key="2">
    <source>
        <dbReference type="Proteomes" id="UP000000270"/>
    </source>
</evidence>
<dbReference type="EMBL" id="AP009384">
    <property type="protein sequence ID" value="BAF86843.1"/>
    <property type="molecule type" value="Genomic_DNA"/>
</dbReference>
<dbReference type="InterPro" id="IPR056209">
    <property type="entry name" value="SU10_adaptor"/>
</dbReference>
<dbReference type="KEGG" id="azc:AZC_0845"/>
<dbReference type="STRING" id="438753.AZC_0845"/>
<reference evidence="1 2" key="5">
    <citation type="journal article" date="2010" name="Appl. Environ. Microbiol.">
        <title>phrR-like gene praR of Azorhizobium caulinodans ORS571 is essential for symbiosis with Sesbania rostrata and is involved in expression of reb genes.</title>
        <authorList>
            <person name="Akiba N."/>
            <person name="Aono T."/>
            <person name="Toyazaki H."/>
            <person name="Sato S."/>
            <person name="Oyaizu H."/>
        </authorList>
    </citation>
    <scope>NUCLEOTIDE SEQUENCE [LARGE SCALE GENOMIC DNA]</scope>
    <source>
        <strain evidence="2">ATCC 43989 / DSM 5975 / JCM 20966 / LMG 6465 / NBRC 14845 / NCIMB 13405 / ORS 571</strain>
    </source>
</reference>
<reference evidence="1 2" key="4">
    <citation type="journal article" date="2009" name="Appl. Environ. Microbiol.">
        <title>Comparative genome-wide transcriptional profiling of Azorhizobium caulinodans ORS571 grown under free-living and symbiotic conditions.</title>
        <authorList>
            <person name="Tsukada S."/>
            <person name="Aono T."/>
            <person name="Akiba N."/>
            <person name="Lee KB."/>
            <person name="Liu CT."/>
            <person name="Toyazaki H."/>
            <person name="Oyaizu H."/>
        </authorList>
    </citation>
    <scope>NUCLEOTIDE SEQUENCE [LARGE SCALE GENOMIC DNA]</scope>
    <source>
        <strain evidence="2">ATCC 43989 / DSM 5975 / JCM 20966 / LMG 6465 / NBRC 14845 / NCIMB 13405 / ORS 571</strain>
    </source>
</reference>
<reference evidence="2" key="2">
    <citation type="submission" date="2007-04" db="EMBL/GenBank/DDBJ databases">
        <title>Complete genome sequence of the nitrogen-fixing bacterium Azorhizobium caulinodans ORS571.</title>
        <authorList>
            <person name="Lee K.B."/>
            <person name="Backer P.D."/>
            <person name="Aono T."/>
            <person name="Liu C.T."/>
            <person name="Suzuki S."/>
            <person name="Suzuki T."/>
            <person name="Kaneko T."/>
            <person name="Yamada M."/>
            <person name="Tabata S."/>
            <person name="Kupfer D.M."/>
            <person name="Najar F.Z."/>
            <person name="Wiley G.B."/>
            <person name="Roe B."/>
            <person name="Binnewies T."/>
            <person name="Ussery D."/>
            <person name="Vereecke D."/>
            <person name="Gevers D."/>
            <person name="Holsters M."/>
            <person name="Oyaizu H."/>
        </authorList>
    </citation>
    <scope>NUCLEOTIDE SEQUENCE [LARGE SCALE GENOMIC DNA]</scope>
    <source>
        <strain evidence="2">ATCC 43989 / DSM 5975 / JCM 20966 / LMG 6465 / NBRC 14845 / NCIMB 13405 / ORS 571</strain>
    </source>
</reference>
<evidence type="ECO:0000313" key="1">
    <source>
        <dbReference type="EMBL" id="BAF86843.1"/>
    </source>
</evidence>
<gene>
    <name evidence="1" type="ordered locus">AZC_0845</name>
</gene>